<dbReference type="PANTHER" id="PTHR45648">
    <property type="entry name" value="GDSL LIPASE/ACYLHYDROLASE FAMILY PROTEIN (AFU_ORTHOLOGUE AFUA_4G14700)"/>
    <property type="match status" value="1"/>
</dbReference>
<gene>
    <name evidence="3" type="ORF">K6958_00885</name>
</gene>
<evidence type="ECO:0000313" key="3">
    <source>
        <dbReference type="EMBL" id="UQY44301.1"/>
    </source>
</evidence>
<dbReference type="SUPFAM" id="SSF52266">
    <property type="entry name" value="SGNH hydrolase"/>
    <property type="match status" value="1"/>
</dbReference>
<dbReference type="GO" id="GO:0016787">
    <property type="term" value="F:hydrolase activity"/>
    <property type="evidence" value="ECO:0007669"/>
    <property type="project" value="UniProtKB-KW"/>
</dbReference>
<dbReference type="CDD" id="cd01846">
    <property type="entry name" value="fatty_acyltransferase_like"/>
    <property type="match status" value="1"/>
</dbReference>
<keyword evidence="4" id="KW-1185">Reference proteome</keyword>
<proteinExistence type="predicted"/>
<feature type="chain" id="PRO_5045857697" evidence="2">
    <location>
        <begin position="20"/>
        <end position="448"/>
    </location>
</feature>
<dbReference type="RefSeq" id="WP_249892925.1">
    <property type="nucleotide sequence ID" value="NZ_CP082904.1"/>
</dbReference>
<dbReference type="Pfam" id="PF00657">
    <property type="entry name" value="Lipase_GDSL"/>
    <property type="match status" value="1"/>
</dbReference>
<organism evidence="3 4">
    <name type="scientific">Mixta hanseatica</name>
    <dbReference type="NCBI Taxonomy" id="2872648"/>
    <lineage>
        <taxon>Bacteria</taxon>
        <taxon>Pseudomonadati</taxon>
        <taxon>Pseudomonadota</taxon>
        <taxon>Gammaproteobacteria</taxon>
        <taxon>Enterobacterales</taxon>
        <taxon>Erwiniaceae</taxon>
        <taxon>Mixta</taxon>
    </lineage>
</organism>
<reference evidence="3" key="1">
    <citation type="submission" date="2021-09" db="EMBL/GenBank/DDBJ databases">
        <title>First case of bloodstream infection caused by Mixta hanseatica sp. nov., a member of the Erwiniaceae family.</title>
        <authorList>
            <person name="Both A."/>
            <person name="Huang J."/>
            <person name="Wenzel P."/>
            <person name="Aepfelbacher M."/>
            <person name="Rohde H."/>
            <person name="Christner M."/>
            <person name="Hentschke M."/>
        </authorList>
    </citation>
    <scope>NUCLEOTIDE SEQUENCE</scope>
    <source>
        <strain evidence="3">X22927</strain>
    </source>
</reference>
<sequence length="448" mass="50456">MERIAATFFLGLMSINSYASNGFFPAGDNIFPSDAIESTSVTPVSEYNLILKNSHRSGVKANNSTTYIKCTYKIDKDPTNPASSWVWAMDPQQPDHYAIVKGYWRDNSAMTNMFYTTASAQELKEICQYTLQSAGINADVVVPYAGDTMFSYYYNFWSQGSNLPEATLDGIKLDRLVVFGDSLSDTINSYNASYGALPKNSTWFYGRFSNGLVWHEYWANALNIPSYSWAVGGAESAAKPVFPGFIEQLHNFKQYKAYMQGYDIKKTLFAVLFGGNDFISGNKTPGDVINNYRNGLTQLAQLGAAQITILKLPDLSGVPAVREWREKDKKALREKSVVLNNRLDVLAEELRESWPNTQFIVLSLDKAFDNLITYADKLGYVNTEETCLDLKNETLTYLYHHNPRPACKSSGGSFIFWDYMHPTTHAHSDLSKMILQELRLKLQEAAHH</sequence>
<evidence type="ECO:0000313" key="4">
    <source>
        <dbReference type="Proteomes" id="UP001056635"/>
    </source>
</evidence>
<evidence type="ECO:0000256" key="2">
    <source>
        <dbReference type="SAM" id="SignalP"/>
    </source>
</evidence>
<feature type="signal peptide" evidence="2">
    <location>
        <begin position="1"/>
        <end position="19"/>
    </location>
</feature>
<dbReference type="Proteomes" id="UP001056635">
    <property type="component" value="Chromosome"/>
</dbReference>
<dbReference type="EMBL" id="CP082904">
    <property type="protein sequence ID" value="UQY44301.1"/>
    <property type="molecule type" value="Genomic_DNA"/>
</dbReference>
<evidence type="ECO:0000256" key="1">
    <source>
        <dbReference type="ARBA" id="ARBA00022801"/>
    </source>
</evidence>
<dbReference type="InterPro" id="IPR001087">
    <property type="entry name" value="GDSL"/>
</dbReference>
<dbReference type="InterPro" id="IPR036514">
    <property type="entry name" value="SGNH_hydro_sf"/>
</dbReference>
<keyword evidence="1 3" id="KW-0378">Hydrolase</keyword>
<dbReference type="InterPro" id="IPR051058">
    <property type="entry name" value="GDSL_Est/Lipase"/>
</dbReference>
<accession>A0ABY4R7C3</accession>
<dbReference type="Gene3D" id="3.40.50.1110">
    <property type="entry name" value="SGNH hydrolase"/>
    <property type="match status" value="1"/>
</dbReference>
<keyword evidence="2" id="KW-0732">Signal</keyword>
<dbReference type="PANTHER" id="PTHR45648:SF22">
    <property type="entry name" value="GDSL LIPASE_ACYLHYDROLASE FAMILY PROTEIN (AFU_ORTHOLOGUE AFUA_4G14700)"/>
    <property type="match status" value="1"/>
</dbReference>
<protein>
    <submittedName>
        <fullName evidence="3">SGNH/GDSL hydrolase family protein</fullName>
    </submittedName>
</protein>
<name>A0ABY4R7C3_9GAMM</name>